<organism evidence="1 2">
    <name type="scientific">Blastopirellula marina</name>
    <dbReference type="NCBI Taxonomy" id="124"/>
    <lineage>
        <taxon>Bacteria</taxon>
        <taxon>Pseudomonadati</taxon>
        <taxon>Planctomycetota</taxon>
        <taxon>Planctomycetia</taxon>
        <taxon>Pirellulales</taxon>
        <taxon>Pirellulaceae</taxon>
        <taxon>Blastopirellula</taxon>
    </lineage>
</organism>
<dbReference type="CDD" id="cd02440">
    <property type="entry name" value="AdoMet_MTases"/>
    <property type="match status" value="1"/>
</dbReference>
<gene>
    <name evidence="1" type="ORF">C5Y83_17205</name>
</gene>
<reference evidence="1 2" key="1">
    <citation type="submission" date="2018-02" db="EMBL/GenBank/DDBJ databases">
        <title>Comparative genomes isolates from brazilian mangrove.</title>
        <authorList>
            <person name="Araujo J.E."/>
            <person name="Taketani R.G."/>
            <person name="Silva M.C.P."/>
            <person name="Loureco M.V."/>
            <person name="Andreote F.D."/>
        </authorList>
    </citation>
    <scope>NUCLEOTIDE SEQUENCE [LARGE SCALE GENOMIC DNA]</scope>
    <source>
        <strain evidence="1 2">Hex-1 MGV</strain>
    </source>
</reference>
<dbReference type="RefSeq" id="WP_105331000.1">
    <property type="nucleotide sequence ID" value="NZ_PUHY01000012.1"/>
</dbReference>
<dbReference type="Proteomes" id="UP000238322">
    <property type="component" value="Unassembled WGS sequence"/>
</dbReference>
<dbReference type="PANTHER" id="PTHR43861">
    <property type="entry name" value="TRANS-ACONITATE 2-METHYLTRANSFERASE-RELATED"/>
    <property type="match status" value="1"/>
</dbReference>
<dbReference type="EMBL" id="PUHY01000012">
    <property type="protein sequence ID" value="PQO31987.1"/>
    <property type="molecule type" value="Genomic_DNA"/>
</dbReference>
<proteinExistence type="predicted"/>
<protein>
    <recommendedName>
        <fullName evidence="3">Class I SAM-dependent methyltransferase</fullName>
    </recommendedName>
</protein>
<dbReference type="OrthoDB" id="2577067at2"/>
<evidence type="ECO:0000313" key="1">
    <source>
        <dbReference type="EMBL" id="PQO31987.1"/>
    </source>
</evidence>
<dbReference type="AlphaFoldDB" id="A0A2S8FIL0"/>
<dbReference type="Gene3D" id="3.40.50.150">
    <property type="entry name" value="Vaccinia Virus protein VP39"/>
    <property type="match status" value="1"/>
</dbReference>
<dbReference type="Pfam" id="PF13489">
    <property type="entry name" value="Methyltransf_23"/>
    <property type="match status" value="1"/>
</dbReference>
<evidence type="ECO:0000313" key="2">
    <source>
        <dbReference type="Proteomes" id="UP000238322"/>
    </source>
</evidence>
<name>A0A2S8FIL0_9BACT</name>
<evidence type="ECO:0008006" key="3">
    <source>
        <dbReference type="Google" id="ProtNLM"/>
    </source>
</evidence>
<dbReference type="SUPFAM" id="SSF53335">
    <property type="entry name" value="S-adenosyl-L-methionine-dependent methyltransferases"/>
    <property type="match status" value="1"/>
</dbReference>
<accession>A0A2S8FIL0</accession>
<comment type="caution">
    <text evidence="1">The sequence shown here is derived from an EMBL/GenBank/DDBJ whole genome shotgun (WGS) entry which is preliminary data.</text>
</comment>
<sequence>MVHRVFHAWDGTDGVVGSEITASASCPISGDRAALVVSNRDRRGFPLRTIISMASGLVYVDPQPPAEAIDNFYRYSYRLSYKSSATPKWKHTARNAFIAGQRVERLEHYVPKGGTVLDIGTGSGELLYVGKKHGFVMQGLEVDQAYSQFGRSNYGVQISNTSLQDAKLPAEKYDAVTIFHVLEHLANPLGAMQKMAHTLKIGGHLILEVPNVESRDARFAQKWHLGHLYHFNCATITAMANLCGLVPTVVATCAGKNHTEAVLTKVINPPPVDWQSIVAGNFEQTWGTLQFQARWGWQQNWYARFDRTRHKLTRNVKEWVSAFSEPNRRRLVDKVVKKRA</sequence>
<dbReference type="InterPro" id="IPR029063">
    <property type="entry name" value="SAM-dependent_MTases_sf"/>
</dbReference>